<dbReference type="InterPro" id="IPR000531">
    <property type="entry name" value="Beta-barrel_TonB"/>
</dbReference>
<gene>
    <name evidence="13" type="ORF">GCM10023091_37280</name>
</gene>
<dbReference type="Gene3D" id="3.55.50.30">
    <property type="match status" value="1"/>
</dbReference>
<dbReference type="EMBL" id="BAABEY010000034">
    <property type="protein sequence ID" value="GAA4445531.1"/>
    <property type="molecule type" value="Genomic_DNA"/>
</dbReference>
<dbReference type="SUPFAM" id="SSF49464">
    <property type="entry name" value="Carboxypeptidase regulatory domain-like"/>
    <property type="match status" value="1"/>
</dbReference>
<name>A0ABP8M9B3_9BACT</name>
<comment type="subcellular location">
    <subcellularLocation>
        <location evidence="1 10">Cell outer membrane</location>
        <topology evidence="1 10">Multi-pass membrane protein</topology>
    </subcellularLocation>
</comment>
<accession>A0ABP8M9B3</accession>
<dbReference type="InterPro" id="IPR023996">
    <property type="entry name" value="TonB-dep_OMP_SusC/RagA"/>
</dbReference>
<organism evidence="13 14">
    <name type="scientific">Ravibacter arvi</name>
    <dbReference type="NCBI Taxonomy" id="2051041"/>
    <lineage>
        <taxon>Bacteria</taxon>
        <taxon>Pseudomonadati</taxon>
        <taxon>Bacteroidota</taxon>
        <taxon>Cytophagia</taxon>
        <taxon>Cytophagales</taxon>
        <taxon>Spirosomataceae</taxon>
        <taxon>Ravibacter</taxon>
    </lineage>
</organism>
<dbReference type="InterPro" id="IPR037066">
    <property type="entry name" value="Plug_dom_sf"/>
</dbReference>
<evidence type="ECO:0000256" key="10">
    <source>
        <dbReference type="PROSITE-ProRule" id="PRU01360"/>
    </source>
</evidence>
<proteinExistence type="inferred from homology"/>
<evidence type="ECO:0000256" key="4">
    <source>
        <dbReference type="ARBA" id="ARBA00022496"/>
    </source>
</evidence>
<dbReference type="Proteomes" id="UP001501508">
    <property type="component" value="Unassembled WGS sequence"/>
</dbReference>
<evidence type="ECO:0000256" key="7">
    <source>
        <dbReference type="ARBA" id="ARBA00023077"/>
    </source>
</evidence>
<keyword evidence="14" id="KW-1185">Reference proteome</keyword>
<reference evidence="14" key="1">
    <citation type="journal article" date="2019" name="Int. J. Syst. Evol. Microbiol.">
        <title>The Global Catalogue of Microorganisms (GCM) 10K type strain sequencing project: providing services to taxonomists for standard genome sequencing and annotation.</title>
        <authorList>
            <consortium name="The Broad Institute Genomics Platform"/>
            <consortium name="The Broad Institute Genome Sequencing Center for Infectious Disease"/>
            <person name="Wu L."/>
            <person name="Ma J."/>
        </authorList>
    </citation>
    <scope>NUCLEOTIDE SEQUENCE [LARGE SCALE GENOMIC DNA]</scope>
    <source>
        <strain evidence="14">JCM 31920</strain>
    </source>
</reference>
<comment type="caution">
    <text evidence="13">The sequence shown here is derived from an EMBL/GenBank/DDBJ whole genome shotgun (WGS) entry which is preliminary data.</text>
</comment>
<dbReference type="InterPro" id="IPR011662">
    <property type="entry name" value="Secretin/TonB_short_N"/>
</dbReference>
<keyword evidence="13" id="KW-0675">Receptor</keyword>
<evidence type="ECO:0000256" key="3">
    <source>
        <dbReference type="ARBA" id="ARBA00022452"/>
    </source>
</evidence>
<keyword evidence="4" id="KW-0406">Ion transport</keyword>
<keyword evidence="9 10" id="KW-0998">Cell outer membrane</keyword>
<keyword evidence="5 10" id="KW-0812">Transmembrane</keyword>
<dbReference type="InterPro" id="IPR023997">
    <property type="entry name" value="TonB-dep_OMP_SusC/RagA_CS"/>
</dbReference>
<keyword evidence="8 10" id="KW-0472">Membrane</keyword>
<dbReference type="Pfam" id="PF07715">
    <property type="entry name" value="Plug"/>
    <property type="match status" value="1"/>
</dbReference>
<dbReference type="Gene3D" id="2.60.40.1120">
    <property type="entry name" value="Carboxypeptidase-like, regulatory domain"/>
    <property type="match status" value="1"/>
</dbReference>
<keyword evidence="3 10" id="KW-1134">Transmembrane beta strand</keyword>
<evidence type="ECO:0000313" key="13">
    <source>
        <dbReference type="EMBL" id="GAA4445531.1"/>
    </source>
</evidence>
<dbReference type="Gene3D" id="2.170.130.10">
    <property type="entry name" value="TonB-dependent receptor, plug domain"/>
    <property type="match status" value="1"/>
</dbReference>
<dbReference type="PROSITE" id="PS52016">
    <property type="entry name" value="TONB_DEPENDENT_REC_3"/>
    <property type="match status" value="1"/>
</dbReference>
<evidence type="ECO:0000256" key="2">
    <source>
        <dbReference type="ARBA" id="ARBA00022448"/>
    </source>
</evidence>
<feature type="domain" description="Secretin/TonB short N-terminal" evidence="12">
    <location>
        <begin position="69"/>
        <end position="120"/>
    </location>
</feature>
<dbReference type="Gene3D" id="2.40.170.20">
    <property type="entry name" value="TonB-dependent receptor, beta-barrel domain"/>
    <property type="match status" value="1"/>
</dbReference>
<evidence type="ECO:0000256" key="8">
    <source>
        <dbReference type="ARBA" id="ARBA00023136"/>
    </source>
</evidence>
<evidence type="ECO:0000256" key="9">
    <source>
        <dbReference type="ARBA" id="ARBA00023237"/>
    </source>
</evidence>
<dbReference type="Pfam" id="PF13715">
    <property type="entry name" value="CarbopepD_reg_2"/>
    <property type="match status" value="1"/>
</dbReference>
<dbReference type="NCBIfam" id="TIGR04057">
    <property type="entry name" value="SusC_RagA_signa"/>
    <property type="match status" value="1"/>
</dbReference>
<sequence>MKCKQALQKQLWGLMKLTLFQIFLFAFFADMASGLPVKGQELLKQRITVSIHNRKVKEALQVLEDKSKIKFVYSSRLIDAGRSVSLNAVNTTLEEVLDMLLSPLRLGYTISGRQVVLNRIFPDPVTPQNPVSSVLKQVSGKVVDGKGDPLPGVSILVKGTQQGTTTDTSGDFSIDSPGENLTLVFSFVGYVVKEVFVGNETHLRIAMTEDVAVLEEMVVVGYGTQKKANLTGAMDVIKSEELSGRVVTNLSEALQGISPNLNITQSGTSGEPGGKLNMNIRGIGSLTGDSSPYVLVDGVPMDLNAVNPNDIESLTVLKDAAASAIYGSRAPYGVILVTTKKGVKGDRKPRITYSNNFSVSTPLGLPHMANSLNFVTAYDQASVNAGLSPNFSAYNIERIRDYMAGKIKDETWELPDGSDWAGNGIWTIAGNGNNDWLHIFYDDKVMRQKHDLSVSGGGQKSTYFISAGVWDQPGELRFGDQYYKRYNLTANVSSEVTDWLKFELNTKFINEDFQFFNTTSGWDRSTMYHNFVRTNVFRPMYLPNGEFSQISNIPLLNGGKEKQKVQSYIARLSSTIEPVRNWRTTVSYNYKVDFTGVNNNRATVFGSYPNGSSVAVAYPISSYVMSRNSNLYQLFNIVSSYEYTLGGHHFFGLFGYEREENKMEGLWGQKDNILTSKVPSISTSTGQIYLDDEHTHWSTQGAFGRFQYNYREKYLAEMNVRYDGSSRFKEGRRWGWFPSFSLGYNLARENFWEPIRPVVNDMKVRASWGRLGNQNVDSFLYVETIGIGTDLGWIMGSERPNYTTTPAMVSADLTWETSETRNLGADFSFLDGRLTAGFDVYKRLTSNMFGPAEALPIVLGAKAPQRNNASLETSGFELSLGWRQTVNNNFSYYTRLALSDNRSVVTQYNNPTKTLSTWYEGQQIGEIWGLKTAGIYQSDEDAQRGPDQTLFFPTWGAGDIGYSDLDGDGKITRGAGTAENPGDFVKIGNNSSRYLFGLTAGGKWKGFDFRVFLQAVGKRDFAFDSGEMLFWGVNAQQWWNMTIMEQHLDYWRPAGETNLLGANTSGYYPKPYLSVEDIKNKQIQSRYLQNASYVRLKNVSVSYSLPTGLLSKTRVISGASVLVSAENLATFTGLTKLFDPEALSTIGWGAGKIHPLRKVWSAGININF</sequence>
<evidence type="ECO:0000256" key="6">
    <source>
        <dbReference type="ARBA" id="ARBA00023004"/>
    </source>
</evidence>
<dbReference type="RefSeq" id="WP_345032018.1">
    <property type="nucleotide sequence ID" value="NZ_BAABEY010000034.1"/>
</dbReference>
<dbReference type="SMART" id="SM00965">
    <property type="entry name" value="STN"/>
    <property type="match status" value="1"/>
</dbReference>
<evidence type="ECO:0000256" key="5">
    <source>
        <dbReference type="ARBA" id="ARBA00022692"/>
    </source>
</evidence>
<evidence type="ECO:0000259" key="12">
    <source>
        <dbReference type="SMART" id="SM00965"/>
    </source>
</evidence>
<keyword evidence="4" id="KW-0410">Iron transport</keyword>
<dbReference type="InterPro" id="IPR008969">
    <property type="entry name" value="CarboxyPept-like_regulatory"/>
</dbReference>
<dbReference type="Pfam" id="PF07660">
    <property type="entry name" value="STN"/>
    <property type="match status" value="1"/>
</dbReference>
<comment type="similarity">
    <text evidence="10 11">Belongs to the TonB-dependent receptor family.</text>
</comment>
<evidence type="ECO:0000313" key="14">
    <source>
        <dbReference type="Proteomes" id="UP001501508"/>
    </source>
</evidence>
<dbReference type="Pfam" id="PF00593">
    <property type="entry name" value="TonB_dep_Rec_b-barrel"/>
    <property type="match status" value="1"/>
</dbReference>
<dbReference type="InterPro" id="IPR039426">
    <property type="entry name" value="TonB-dep_rcpt-like"/>
</dbReference>
<protein>
    <submittedName>
        <fullName evidence="13">TonB-dependent receptor</fullName>
    </submittedName>
</protein>
<dbReference type="NCBIfam" id="TIGR04056">
    <property type="entry name" value="OMP_RagA_SusC"/>
    <property type="match status" value="1"/>
</dbReference>
<dbReference type="InterPro" id="IPR012910">
    <property type="entry name" value="Plug_dom"/>
</dbReference>
<keyword evidence="6" id="KW-0408">Iron</keyword>
<dbReference type="InterPro" id="IPR036942">
    <property type="entry name" value="Beta-barrel_TonB_sf"/>
</dbReference>
<evidence type="ECO:0000256" key="11">
    <source>
        <dbReference type="RuleBase" id="RU003357"/>
    </source>
</evidence>
<dbReference type="SUPFAM" id="SSF56935">
    <property type="entry name" value="Porins"/>
    <property type="match status" value="1"/>
</dbReference>
<keyword evidence="2 10" id="KW-0813">Transport</keyword>
<evidence type="ECO:0000256" key="1">
    <source>
        <dbReference type="ARBA" id="ARBA00004571"/>
    </source>
</evidence>
<keyword evidence="7 11" id="KW-0798">TonB box</keyword>